<dbReference type="PANTHER" id="PTHR11705:SF119">
    <property type="entry name" value="OS02G0119300 PROTEIN"/>
    <property type="match status" value="1"/>
</dbReference>
<dbReference type="InterPro" id="IPR000834">
    <property type="entry name" value="Peptidase_M14"/>
</dbReference>
<feature type="active site" description="Proton donor/acceptor" evidence="3">
    <location>
        <position position="325"/>
    </location>
</feature>
<comment type="caution">
    <text evidence="7">The sequence shown here is derived from an EMBL/GenBank/DDBJ whole genome shotgun (WGS) entry which is preliminary data.</text>
</comment>
<proteinExistence type="inferred from homology"/>
<dbReference type="Pfam" id="PF00246">
    <property type="entry name" value="Peptidase_M14"/>
    <property type="match status" value="1"/>
</dbReference>
<evidence type="ECO:0000256" key="5">
    <source>
        <dbReference type="SAM" id="SignalP"/>
    </source>
</evidence>
<keyword evidence="4" id="KW-1133">Transmembrane helix</keyword>
<protein>
    <recommendedName>
        <fullName evidence="6">Peptidase M14 domain-containing protein</fullName>
    </recommendedName>
</protein>
<evidence type="ECO:0000256" key="2">
    <source>
        <dbReference type="ARBA" id="ARBA00005988"/>
    </source>
</evidence>
<evidence type="ECO:0000313" key="8">
    <source>
        <dbReference type="Proteomes" id="UP001634394"/>
    </source>
</evidence>
<comment type="similarity">
    <text evidence="2 3">Belongs to the peptidase M14 family.</text>
</comment>
<dbReference type="InterPro" id="IPR034269">
    <property type="entry name" value="At5g42320_M14_CPD"/>
</dbReference>
<accession>A0ABD3WG63</accession>
<name>A0ABD3WG63_SINWO</name>
<evidence type="ECO:0000256" key="3">
    <source>
        <dbReference type="PROSITE-ProRule" id="PRU01379"/>
    </source>
</evidence>
<keyword evidence="4" id="KW-0472">Membrane</keyword>
<dbReference type="SMART" id="SM00631">
    <property type="entry name" value="Zn_pept"/>
    <property type="match status" value="1"/>
</dbReference>
<evidence type="ECO:0000259" key="6">
    <source>
        <dbReference type="PROSITE" id="PS52035"/>
    </source>
</evidence>
<dbReference type="EMBL" id="JBJQND010000006">
    <property type="protein sequence ID" value="KAL3872929.1"/>
    <property type="molecule type" value="Genomic_DNA"/>
</dbReference>
<keyword evidence="8" id="KW-1185">Reference proteome</keyword>
<evidence type="ECO:0000256" key="4">
    <source>
        <dbReference type="SAM" id="Phobius"/>
    </source>
</evidence>
<keyword evidence="5" id="KW-0732">Signal</keyword>
<sequence length="440" mass="50713">MLIISMQHRLHVITYLCFLSTCLIAMDVRPQKEVYTPDYHYYHNLDSIDSDLVELAKHFPNFVQLNKFYHSRFGRSQYLLRLTDFKQGHIKTFYADEENKQSGYTRLKNQKIKLLFSYGEHAREFLPVESLFYLLRNLTNGLSPQTDPGSHARAYSVDILSTFDIYVIVLANPDGRYFVETEKNYCWRGTSTGTDLNRNFAWEFGNKGSSGNDRDEEYRGTKAFSEPETEAYTSITQDVEFDLFISFHSGAQHIYVPYADTVSKATGREPENVQQMLELAATLSVSTKHGYQYGKATKLNEYTADGTIFDYMAGVRKIPFSLAIELWGPFQHSGPSCFDLFNPASYSLKKVLEEIHPLYVTLFQYMRRWKETQLMMAQAKESSDLLPSMALGNILLLSVVVLTVMLAIRGRFAVWRCMSQKSAHFQRLLTSIFSDGWIRS</sequence>
<reference evidence="7 8" key="1">
    <citation type="submission" date="2024-11" db="EMBL/GenBank/DDBJ databases">
        <title>Chromosome-level genome assembly of the freshwater bivalve Anodonta woodiana.</title>
        <authorList>
            <person name="Chen X."/>
        </authorList>
    </citation>
    <scope>NUCLEOTIDE SEQUENCE [LARGE SCALE GENOMIC DNA]</scope>
    <source>
        <strain evidence="7">MN2024</strain>
        <tissue evidence="7">Gills</tissue>
    </source>
</reference>
<dbReference type="PROSITE" id="PS52035">
    <property type="entry name" value="PEPTIDASE_M14"/>
    <property type="match status" value="1"/>
</dbReference>
<feature type="signal peptide" evidence="5">
    <location>
        <begin position="1"/>
        <end position="25"/>
    </location>
</feature>
<dbReference type="SUPFAM" id="SSF53187">
    <property type="entry name" value="Zn-dependent exopeptidases"/>
    <property type="match status" value="1"/>
</dbReference>
<evidence type="ECO:0000256" key="1">
    <source>
        <dbReference type="ARBA" id="ARBA00001947"/>
    </source>
</evidence>
<dbReference type="CDD" id="cd06227">
    <property type="entry name" value="M14-CPA-like"/>
    <property type="match status" value="1"/>
</dbReference>
<feature type="domain" description="Peptidase M14" evidence="6">
    <location>
        <begin position="41"/>
        <end position="351"/>
    </location>
</feature>
<feature type="transmembrane region" description="Helical" evidence="4">
    <location>
        <begin position="385"/>
        <end position="408"/>
    </location>
</feature>
<dbReference type="AlphaFoldDB" id="A0ABD3WG63"/>
<evidence type="ECO:0000313" key="7">
    <source>
        <dbReference type="EMBL" id="KAL3872929.1"/>
    </source>
</evidence>
<dbReference type="Proteomes" id="UP001634394">
    <property type="component" value="Unassembled WGS sequence"/>
</dbReference>
<feature type="chain" id="PRO_5044767455" description="Peptidase M14 domain-containing protein" evidence="5">
    <location>
        <begin position="26"/>
        <end position="440"/>
    </location>
</feature>
<comment type="cofactor">
    <cofactor evidence="1">
        <name>Zn(2+)</name>
        <dbReference type="ChEBI" id="CHEBI:29105"/>
    </cofactor>
</comment>
<gene>
    <name evidence="7" type="ORF">ACJMK2_036102</name>
</gene>
<keyword evidence="4" id="KW-0812">Transmembrane</keyword>
<dbReference type="Gene3D" id="3.40.630.10">
    <property type="entry name" value="Zn peptidases"/>
    <property type="match status" value="1"/>
</dbReference>
<dbReference type="PANTHER" id="PTHR11705">
    <property type="entry name" value="PROTEASE FAMILY M14 CARBOXYPEPTIDASE A,B"/>
    <property type="match status" value="1"/>
</dbReference>
<organism evidence="7 8">
    <name type="scientific">Sinanodonta woodiana</name>
    <name type="common">Chinese pond mussel</name>
    <name type="synonym">Anodonta woodiana</name>
    <dbReference type="NCBI Taxonomy" id="1069815"/>
    <lineage>
        <taxon>Eukaryota</taxon>
        <taxon>Metazoa</taxon>
        <taxon>Spiralia</taxon>
        <taxon>Lophotrochozoa</taxon>
        <taxon>Mollusca</taxon>
        <taxon>Bivalvia</taxon>
        <taxon>Autobranchia</taxon>
        <taxon>Heteroconchia</taxon>
        <taxon>Palaeoheterodonta</taxon>
        <taxon>Unionida</taxon>
        <taxon>Unionoidea</taxon>
        <taxon>Unionidae</taxon>
        <taxon>Unioninae</taxon>
        <taxon>Sinanodonta</taxon>
    </lineage>
</organism>